<evidence type="ECO:0000313" key="2">
    <source>
        <dbReference type="Proteomes" id="UP000630718"/>
    </source>
</evidence>
<organism evidence="1 2">
    <name type="scientific">Streptomyces fumanus</name>
    <dbReference type="NCBI Taxonomy" id="67302"/>
    <lineage>
        <taxon>Bacteria</taxon>
        <taxon>Bacillati</taxon>
        <taxon>Actinomycetota</taxon>
        <taxon>Actinomycetes</taxon>
        <taxon>Kitasatosporales</taxon>
        <taxon>Streptomycetaceae</taxon>
        <taxon>Streptomyces</taxon>
    </lineage>
</organism>
<dbReference type="AlphaFoldDB" id="A0A919AZN5"/>
<evidence type="ECO:0000313" key="1">
    <source>
        <dbReference type="EMBL" id="GHF34663.1"/>
    </source>
</evidence>
<dbReference type="RefSeq" id="WP_190208534.1">
    <property type="nucleotide sequence ID" value="NZ_BNBI01000025.1"/>
</dbReference>
<dbReference type="Proteomes" id="UP000630718">
    <property type="component" value="Unassembled WGS sequence"/>
</dbReference>
<comment type="caution">
    <text evidence="1">The sequence shown here is derived from an EMBL/GenBank/DDBJ whole genome shotgun (WGS) entry which is preliminary data.</text>
</comment>
<reference evidence="1" key="2">
    <citation type="submission" date="2020-09" db="EMBL/GenBank/DDBJ databases">
        <authorList>
            <person name="Sun Q."/>
            <person name="Ohkuma M."/>
        </authorList>
    </citation>
    <scope>NUCLEOTIDE SEQUENCE</scope>
    <source>
        <strain evidence="1">JCM 4477</strain>
    </source>
</reference>
<gene>
    <name evidence="1" type="ORF">GCM10018772_70250</name>
</gene>
<reference evidence="1" key="1">
    <citation type="journal article" date="2014" name="Int. J. Syst. Evol. Microbiol.">
        <title>Complete genome sequence of Corynebacterium casei LMG S-19264T (=DSM 44701T), isolated from a smear-ripened cheese.</title>
        <authorList>
            <consortium name="US DOE Joint Genome Institute (JGI-PGF)"/>
            <person name="Walter F."/>
            <person name="Albersmeier A."/>
            <person name="Kalinowski J."/>
            <person name="Ruckert C."/>
        </authorList>
    </citation>
    <scope>NUCLEOTIDE SEQUENCE</scope>
    <source>
        <strain evidence="1">JCM 4477</strain>
    </source>
</reference>
<proteinExistence type="predicted"/>
<keyword evidence="2" id="KW-1185">Reference proteome</keyword>
<dbReference type="EMBL" id="BNBI01000025">
    <property type="protein sequence ID" value="GHF34663.1"/>
    <property type="molecule type" value="Genomic_DNA"/>
</dbReference>
<name>A0A919AZN5_9ACTN</name>
<accession>A0A919AZN5</accession>
<protein>
    <submittedName>
        <fullName evidence="1">Uncharacterized protein</fullName>
    </submittedName>
</protein>
<sequence length="167" mass="17499">MTVFEPTEQARAAAVRAAALADIARRRTLVASAWNGRELINVAELLDVVMLSLYEEEPTRPGGICESARLALADAEATAAETPGTGFPVGFGQYVTHALDRRPLTVPALPVLTGWSLADEDAQLVAALDALHGHLATAATEAVALALLEAVFALHGKRADLAQLSHG</sequence>